<reference evidence="1 2" key="1">
    <citation type="journal article" date="2015" name="Microbiome">
        <title>Genomic resolution of linkages in carbon, nitrogen, and sulfur cycling among widespread estuary sediment bacteria.</title>
        <authorList>
            <person name="Baker B.J."/>
            <person name="Lazar C.S."/>
            <person name="Teske A.P."/>
            <person name="Dick G.J."/>
        </authorList>
    </citation>
    <scope>NUCLEOTIDE SEQUENCE [LARGE SCALE GENOMIC DNA]</scope>
    <source>
        <strain evidence="1">SM23_60</strain>
    </source>
</reference>
<accession>A0A0S8GH46</accession>
<organism evidence="1 2">
    <name type="scientific">candidate division WOR_3 bacterium SM23_60</name>
    <dbReference type="NCBI Taxonomy" id="1703780"/>
    <lineage>
        <taxon>Bacteria</taxon>
        <taxon>Bacteria division WOR-3</taxon>
    </lineage>
</organism>
<evidence type="ECO:0000313" key="2">
    <source>
        <dbReference type="Proteomes" id="UP000051096"/>
    </source>
</evidence>
<protein>
    <submittedName>
        <fullName evidence="1">Uncharacterized protein</fullName>
    </submittedName>
</protein>
<sequence length="174" mass="20072">MINVYHCTECGHEWESATYTFACPECGADAQIMIELSPGFCHRMLDTLNDMEQAGEQRTAARTRFRAFWPEDNLLCGDTDCTLSITDRRKEIEDMYGGRGEQVRHLIEECIKTIAVDSKDNSYLTARLSPTGKIEIVDQANENVIPWHRLNDDEQWALWFCFNDLIDEIDKVTQ</sequence>
<comment type="caution">
    <text evidence="1">The sequence shown here is derived from an EMBL/GenBank/DDBJ whole genome shotgun (WGS) entry which is preliminary data.</text>
</comment>
<proteinExistence type="predicted"/>
<dbReference type="EMBL" id="LJUO01000035">
    <property type="protein sequence ID" value="KPK72323.1"/>
    <property type="molecule type" value="Genomic_DNA"/>
</dbReference>
<dbReference type="SUPFAM" id="SSF57802">
    <property type="entry name" value="Rubredoxin-like"/>
    <property type="match status" value="1"/>
</dbReference>
<dbReference type="AlphaFoldDB" id="A0A0S8GH46"/>
<dbReference type="Proteomes" id="UP000051096">
    <property type="component" value="Unassembled WGS sequence"/>
</dbReference>
<name>A0A0S8GH46_UNCW3</name>
<gene>
    <name evidence="1" type="ORF">AMJ87_05175</name>
</gene>
<evidence type="ECO:0000313" key="1">
    <source>
        <dbReference type="EMBL" id="KPK72323.1"/>
    </source>
</evidence>